<dbReference type="PANTHER" id="PTHR22576">
    <property type="entry name" value="MUCOSA ASSOCIATED LYMPHOID TISSUE LYMPHOMA TRANSLOCATION PROTEIN 1/PARACASPASE"/>
    <property type="match status" value="1"/>
</dbReference>
<dbReference type="Pfam" id="PF07679">
    <property type="entry name" value="I-set"/>
    <property type="match status" value="1"/>
</dbReference>
<keyword evidence="3" id="KW-1185">Reference proteome</keyword>
<dbReference type="InterPro" id="IPR013783">
    <property type="entry name" value="Ig-like_fold"/>
</dbReference>
<accession>A0A8S1D531</accession>
<dbReference type="SMART" id="SM00408">
    <property type="entry name" value="IGc2"/>
    <property type="match status" value="2"/>
</dbReference>
<feature type="domain" description="Ig-like" evidence="1">
    <location>
        <begin position="204"/>
        <end position="285"/>
    </location>
</feature>
<sequence>MDEELLARLKFPSQTLFNDLPHNISTDLIEKLNSGEGCSLIAERLNECYANQLSSEIRAEELIPVLIMRMIPVGLFATLLYDMDLYEPLSALLQPETLAITIEPGNGQERLECELEGTLRLTCAARGVPLPNIKWWRDNTEIASTGDSNFEVSCVETTVTSSLVIRNFSPDLQGKYFCIVTSDALNSASIRSVEVDVDVKFSKPVIVEEPDNACVFEPGPITLSCTAKGYPLPKYQWYFNNLVLFDQTESTLRIGTSSPKKHTGKYRCIATNAAGSVESKEVIVNVPEEFLMKIESSKMLKAVEKIALLIANEEGNLQKPINDVILLARKLEKIGFKTLPLINLDFKDMTNAIERFSGLLKPGVYGLFYYAGHGCQRGSEIFIPPYKALEMCSVGDSCCSASSESKKDAKWITDTYILDKLLTNKPKMRIVILDMCLKYSGCPRCEFPVLTYPPSVQPDLNYMKVCATSKNLSAYESQSRPNSNYMTEFSKYIDPDMPFKVTRIFYEVNKVISQKEAKVPSENNRQIPSISTNIYEDFTLLDPVTGDEEITDYFTSINILPEGEIFHFENKGENFMLKAQVKYKPYKKYILNSLVLIFEGIDFDTWDLDVRTDMEILGIGESYVIVGTDQPNEFVVHHLQKYTAGINLSVYLLEKSGNLVASHNLFIYQPLITRG</sequence>
<dbReference type="PANTHER" id="PTHR22576:SF37">
    <property type="entry name" value="MUCOSA-ASSOCIATED LYMPHOID TISSUE LYMPHOMA TRANSLOCATION PROTEIN 1"/>
    <property type="match status" value="1"/>
</dbReference>
<dbReference type="InterPro" id="IPR029030">
    <property type="entry name" value="Caspase-like_dom_sf"/>
</dbReference>
<proteinExistence type="predicted"/>
<gene>
    <name evidence="2" type="ORF">CLODIP_2_CD10228</name>
</gene>
<evidence type="ECO:0000313" key="2">
    <source>
        <dbReference type="EMBL" id="CAB3377962.1"/>
    </source>
</evidence>
<dbReference type="InterPro" id="IPR003598">
    <property type="entry name" value="Ig_sub2"/>
</dbReference>
<evidence type="ECO:0000259" key="1">
    <source>
        <dbReference type="PROSITE" id="PS50835"/>
    </source>
</evidence>
<name>A0A8S1D531_9INSE</name>
<protein>
    <recommendedName>
        <fullName evidence="1">Ig-like domain-containing protein</fullName>
    </recommendedName>
</protein>
<dbReference type="AlphaFoldDB" id="A0A8S1D531"/>
<dbReference type="OrthoDB" id="417046at2759"/>
<dbReference type="GO" id="GO:0006508">
    <property type="term" value="P:proteolysis"/>
    <property type="evidence" value="ECO:0007669"/>
    <property type="project" value="InterPro"/>
</dbReference>
<organism evidence="2 3">
    <name type="scientific">Cloeon dipterum</name>
    <dbReference type="NCBI Taxonomy" id="197152"/>
    <lineage>
        <taxon>Eukaryota</taxon>
        <taxon>Metazoa</taxon>
        <taxon>Ecdysozoa</taxon>
        <taxon>Arthropoda</taxon>
        <taxon>Hexapoda</taxon>
        <taxon>Insecta</taxon>
        <taxon>Pterygota</taxon>
        <taxon>Palaeoptera</taxon>
        <taxon>Ephemeroptera</taxon>
        <taxon>Pisciforma</taxon>
        <taxon>Baetidae</taxon>
        <taxon>Cloeon</taxon>
    </lineage>
</organism>
<reference evidence="2 3" key="1">
    <citation type="submission" date="2020-04" db="EMBL/GenBank/DDBJ databases">
        <authorList>
            <person name="Alioto T."/>
            <person name="Alioto T."/>
            <person name="Gomez Garrido J."/>
        </authorList>
    </citation>
    <scope>NUCLEOTIDE SEQUENCE [LARGE SCALE GENOMIC DNA]</scope>
</reference>
<comment type="caution">
    <text evidence="2">The sequence shown here is derived from an EMBL/GenBank/DDBJ whole genome shotgun (WGS) entry which is preliminary data.</text>
</comment>
<dbReference type="SUPFAM" id="SSF48726">
    <property type="entry name" value="Immunoglobulin"/>
    <property type="match status" value="2"/>
</dbReference>
<dbReference type="InterPro" id="IPR036179">
    <property type="entry name" value="Ig-like_dom_sf"/>
</dbReference>
<dbReference type="Pfam" id="PF00656">
    <property type="entry name" value="Peptidase_C14"/>
    <property type="match status" value="1"/>
</dbReference>
<dbReference type="InterPro" id="IPR007110">
    <property type="entry name" value="Ig-like_dom"/>
</dbReference>
<feature type="domain" description="Ig-like" evidence="1">
    <location>
        <begin position="95"/>
        <end position="194"/>
    </location>
</feature>
<dbReference type="Proteomes" id="UP000494165">
    <property type="component" value="Unassembled WGS sequence"/>
</dbReference>
<dbReference type="GO" id="GO:0004197">
    <property type="term" value="F:cysteine-type endopeptidase activity"/>
    <property type="evidence" value="ECO:0007669"/>
    <property type="project" value="InterPro"/>
</dbReference>
<dbReference type="InterPro" id="IPR013098">
    <property type="entry name" value="Ig_I-set"/>
</dbReference>
<evidence type="ECO:0000313" key="3">
    <source>
        <dbReference type="Proteomes" id="UP000494165"/>
    </source>
</evidence>
<dbReference type="InterPro" id="IPR052039">
    <property type="entry name" value="Caspase-related_regulators"/>
</dbReference>
<dbReference type="InterPro" id="IPR003599">
    <property type="entry name" value="Ig_sub"/>
</dbReference>
<dbReference type="PROSITE" id="PS50835">
    <property type="entry name" value="IG_LIKE"/>
    <property type="match status" value="2"/>
</dbReference>
<dbReference type="SUPFAM" id="SSF52129">
    <property type="entry name" value="Caspase-like"/>
    <property type="match status" value="1"/>
</dbReference>
<dbReference type="CDD" id="cd00096">
    <property type="entry name" value="Ig"/>
    <property type="match status" value="1"/>
</dbReference>
<dbReference type="Gene3D" id="2.60.40.10">
    <property type="entry name" value="Immunoglobulins"/>
    <property type="match status" value="2"/>
</dbReference>
<dbReference type="SMART" id="SM00409">
    <property type="entry name" value="IG"/>
    <property type="match status" value="2"/>
</dbReference>
<dbReference type="Pfam" id="PF13927">
    <property type="entry name" value="Ig_3"/>
    <property type="match status" value="1"/>
</dbReference>
<dbReference type="Gene3D" id="3.40.50.1460">
    <property type="match status" value="1"/>
</dbReference>
<dbReference type="InterPro" id="IPR011600">
    <property type="entry name" value="Pept_C14_caspase"/>
</dbReference>
<dbReference type="EMBL" id="CADEPI010000154">
    <property type="protein sequence ID" value="CAB3377962.1"/>
    <property type="molecule type" value="Genomic_DNA"/>
</dbReference>